<dbReference type="AlphaFoldDB" id="A0A0L8BTK5"/>
<dbReference type="InterPro" id="IPR004195">
    <property type="entry name" value="Head_decoration_D"/>
</dbReference>
<comment type="caution">
    <text evidence="1">The sequence shown here is derived from an EMBL/GenBank/DDBJ whole genome shotgun (WGS) entry which is preliminary data.</text>
</comment>
<accession>A0A0L8BTK5</accession>
<organism evidence="1 2">
    <name type="scientific">Ensifer adhaerens</name>
    <name type="common">Sinorhizobium morelense</name>
    <dbReference type="NCBI Taxonomy" id="106592"/>
    <lineage>
        <taxon>Bacteria</taxon>
        <taxon>Pseudomonadati</taxon>
        <taxon>Pseudomonadota</taxon>
        <taxon>Alphaproteobacteria</taxon>
        <taxon>Hyphomicrobiales</taxon>
        <taxon>Rhizobiaceae</taxon>
        <taxon>Sinorhizobium/Ensifer group</taxon>
        <taxon>Ensifer</taxon>
    </lineage>
</organism>
<dbReference type="EMBL" id="LGAP01000009">
    <property type="protein sequence ID" value="KOF17880.1"/>
    <property type="molecule type" value="Genomic_DNA"/>
</dbReference>
<proteinExistence type="predicted"/>
<dbReference type="PATRIC" id="fig|106592.7.peg.7529"/>
<gene>
    <name evidence="1" type="ORF">AC244_16075</name>
</gene>
<evidence type="ECO:0000313" key="2">
    <source>
        <dbReference type="Proteomes" id="UP000037425"/>
    </source>
</evidence>
<name>A0A0L8BTK5_ENSAD</name>
<dbReference type="Proteomes" id="UP000037425">
    <property type="component" value="Unassembled WGS sequence"/>
</dbReference>
<sequence length="120" mass="12175">MTVFKDGPRTAEYLISEAGGHRSRETGALAAGIVGELPPGSVLGKVTVGGAFKLYNPTANDGSEVVARILFEGGGAGDVRTMTARDSEVKASKLTWFAGATANQIATGVAALAALGIIVR</sequence>
<protein>
    <recommendedName>
        <fullName evidence="3">Bacteriophage lambda head decoration protein D</fullName>
    </recommendedName>
</protein>
<reference evidence="2" key="1">
    <citation type="submission" date="2015-07" db="EMBL/GenBank/DDBJ databases">
        <title>Whole genome sequence of an Ensifer adhaerens strain isolated from a cave pool in the Wind Cave National Park.</title>
        <authorList>
            <person name="Eng W.W.H."/>
            <person name="Gan H.M."/>
            <person name="Barton H.A."/>
            <person name="Savka M.A."/>
        </authorList>
    </citation>
    <scope>NUCLEOTIDE SEQUENCE [LARGE SCALE GENOMIC DNA]</scope>
    <source>
        <strain evidence="2">SD006</strain>
    </source>
</reference>
<dbReference type="OrthoDB" id="7996345at2"/>
<evidence type="ECO:0000313" key="1">
    <source>
        <dbReference type="EMBL" id="KOF17880.1"/>
    </source>
</evidence>
<evidence type="ECO:0008006" key="3">
    <source>
        <dbReference type="Google" id="ProtNLM"/>
    </source>
</evidence>
<dbReference type="Pfam" id="PF02924">
    <property type="entry name" value="HDPD"/>
    <property type="match status" value="1"/>
</dbReference>
<dbReference type="RefSeq" id="WP_053249805.1">
    <property type="nucleotide sequence ID" value="NZ_LGAP01000009.1"/>
</dbReference>